<dbReference type="Gene3D" id="2.60.120.320">
    <property type="entry name" value="Thiamin pyrophosphokinase, thiamin-binding domain"/>
    <property type="match status" value="1"/>
</dbReference>
<keyword evidence="7" id="KW-1185">Reference proteome</keyword>
<evidence type="ECO:0000313" key="6">
    <source>
        <dbReference type="EMBL" id="KAL2631262.1"/>
    </source>
</evidence>
<dbReference type="SUPFAM" id="SSF63862">
    <property type="entry name" value="Thiamin pyrophosphokinase, substrate-binding domain"/>
    <property type="match status" value="1"/>
</dbReference>
<dbReference type="InterPro" id="IPR036759">
    <property type="entry name" value="TPK_catalytic_sf"/>
</dbReference>
<dbReference type="InterPro" id="IPR036371">
    <property type="entry name" value="TPK_B1-bd_sf"/>
</dbReference>
<protein>
    <recommendedName>
        <fullName evidence="5">Thiamin pyrophosphokinase thiamin-binding domain-containing protein</fullName>
    </recommendedName>
</protein>
<keyword evidence="3" id="KW-0418">Kinase</keyword>
<dbReference type="PANTHER" id="PTHR13622">
    <property type="entry name" value="THIAMIN PYROPHOSPHOKINASE"/>
    <property type="match status" value="1"/>
</dbReference>
<proteinExistence type="predicted"/>
<dbReference type="InterPro" id="IPR007373">
    <property type="entry name" value="Thiamin_PyroPKinase_B1-bd"/>
</dbReference>
<dbReference type="SUPFAM" id="SSF63999">
    <property type="entry name" value="Thiamin pyrophosphokinase, catalytic domain"/>
    <property type="match status" value="1"/>
</dbReference>
<dbReference type="GO" id="GO:0016301">
    <property type="term" value="F:kinase activity"/>
    <property type="evidence" value="ECO:0007669"/>
    <property type="project" value="UniProtKB-KW"/>
</dbReference>
<name>A0ABD1YKG5_9MARC</name>
<keyword evidence="4" id="KW-0067">ATP-binding</keyword>
<dbReference type="SMART" id="SM00983">
    <property type="entry name" value="TPK_B1_binding"/>
    <property type="match status" value="1"/>
</dbReference>
<comment type="caution">
    <text evidence="6">The sequence shown here is derived from an EMBL/GenBank/DDBJ whole genome shotgun (WGS) entry which is preliminary data.</text>
</comment>
<evidence type="ECO:0000256" key="2">
    <source>
        <dbReference type="ARBA" id="ARBA00022741"/>
    </source>
</evidence>
<sequence length="215" mass="23853">MTFGATQISLWRKAIVWAPIRSLGAASSRECKLQLCHYKRNAVVSSFSTTGSTILQHRPGRKRKARREEMVHKMLHRNTFMLNHDAGVTSDQVEPFVLVVLNHDIPKFMPVLWRQAGLRICADGGANRLYDELLALLPGEHPFDINSVVEGPHCGLIPFGTTSKSTTTIGLHWNLNESEMAFGSMISTSNLLADNVVTVVSDCSLVWTVTIRPSV</sequence>
<dbReference type="PANTHER" id="PTHR13622:SF8">
    <property type="entry name" value="THIAMIN PYROPHOSPHOKINASE 1"/>
    <property type="match status" value="1"/>
</dbReference>
<dbReference type="AlphaFoldDB" id="A0ABD1YKG5"/>
<evidence type="ECO:0000256" key="1">
    <source>
        <dbReference type="ARBA" id="ARBA00022679"/>
    </source>
</evidence>
<dbReference type="Gene3D" id="3.40.50.10240">
    <property type="entry name" value="Thiamin pyrophosphokinase, catalytic domain"/>
    <property type="match status" value="1"/>
</dbReference>
<feature type="domain" description="Thiamin pyrophosphokinase thiamin-binding" evidence="5">
    <location>
        <begin position="139"/>
        <end position="205"/>
    </location>
</feature>
<dbReference type="EMBL" id="JBHFFA010000004">
    <property type="protein sequence ID" value="KAL2631262.1"/>
    <property type="molecule type" value="Genomic_DNA"/>
</dbReference>
<dbReference type="GO" id="GO:0005524">
    <property type="term" value="F:ATP binding"/>
    <property type="evidence" value="ECO:0007669"/>
    <property type="project" value="UniProtKB-KW"/>
</dbReference>
<evidence type="ECO:0000256" key="4">
    <source>
        <dbReference type="ARBA" id="ARBA00022840"/>
    </source>
</evidence>
<dbReference type="Proteomes" id="UP001605036">
    <property type="component" value="Unassembled WGS sequence"/>
</dbReference>
<dbReference type="FunFam" id="2.60.120.320:FF:000001">
    <property type="entry name" value="Thiamine pyrophosphokinase"/>
    <property type="match status" value="1"/>
</dbReference>
<gene>
    <name evidence="6" type="ORF">R1flu_015948</name>
</gene>
<keyword evidence="2" id="KW-0547">Nucleotide-binding</keyword>
<evidence type="ECO:0000313" key="7">
    <source>
        <dbReference type="Proteomes" id="UP001605036"/>
    </source>
</evidence>
<organism evidence="6 7">
    <name type="scientific">Riccia fluitans</name>
    <dbReference type="NCBI Taxonomy" id="41844"/>
    <lineage>
        <taxon>Eukaryota</taxon>
        <taxon>Viridiplantae</taxon>
        <taxon>Streptophyta</taxon>
        <taxon>Embryophyta</taxon>
        <taxon>Marchantiophyta</taxon>
        <taxon>Marchantiopsida</taxon>
        <taxon>Marchantiidae</taxon>
        <taxon>Marchantiales</taxon>
        <taxon>Ricciaceae</taxon>
        <taxon>Riccia</taxon>
    </lineage>
</organism>
<evidence type="ECO:0000256" key="3">
    <source>
        <dbReference type="ARBA" id="ARBA00022777"/>
    </source>
</evidence>
<evidence type="ECO:0000259" key="5">
    <source>
        <dbReference type="SMART" id="SM00983"/>
    </source>
</evidence>
<accession>A0ABD1YKG5</accession>
<keyword evidence="1" id="KW-0808">Transferase</keyword>
<reference evidence="6 7" key="1">
    <citation type="submission" date="2024-09" db="EMBL/GenBank/DDBJ databases">
        <title>Chromosome-scale assembly of Riccia fluitans.</title>
        <authorList>
            <person name="Paukszto L."/>
            <person name="Sawicki J."/>
            <person name="Karawczyk K."/>
            <person name="Piernik-Szablinska J."/>
            <person name="Szczecinska M."/>
            <person name="Mazdziarz M."/>
        </authorList>
    </citation>
    <scope>NUCLEOTIDE SEQUENCE [LARGE SCALE GENOMIC DNA]</scope>
    <source>
        <strain evidence="6">Rf_01</strain>
        <tissue evidence="6">Aerial parts of the thallus</tissue>
    </source>
</reference>
<dbReference type="Pfam" id="PF04265">
    <property type="entry name" value="TPK_B1_binding"/>
    <property type="match status" value="1"/>
</dbReference>